<dbReference type="PROSITE" id="PS50863">
    <property type="entry name" value="B3"/>
    <property type="match status" value="1"/>
</dbReference>
<dbReference type="OrthoDB" id="1429584at2759"/>
<dbReference type="STRING" id="74649.A0A2P6SMG5"/>
<protein>
    <submittedName>
        <fullName evidence="7">Putative transcription factor B3-Domain family</fullName>
    </submittedName>
</protein>
<dbReference type="InterPro" id="IPR003340">
    <property type="entry name" value="B3_DNA-bd"/>
</dbReference>
<evidence type="ECO:0000256" key="5">
    <source>
        <dbReference type="ARBA" id="ARBA00023242"/>
    </source>
</evidence>
<comment type="subcellular location">
    <subcellularLocation>
        <location evidence="1">Nucleus</location>
    </subcellularLocation>
</comment>
<feature type="domain" description="TF-B3" evidence="6">
    <location>
        <begin position="23"/>
        <end position="120"/>
    </location>
</feature>
<dbReference type="Pfam" id="PF02362">
    <property type="entry name" value="B3"/>
    <property type="match status" value="1"/>
</dbReference>
<dbReference type="GO" id="GO:0005634">
    <property type="term" value="C:nucleus"/>
    <property type="evidence" value="ECO:0007669"/>
    <property type="project" value="UniProtKB-SubCell"/>
</dbReference>
<evidence type="ECO:0000256" key="1">
    <source>
        <dbReference type="ARBA" id="ARBA00004123"/>
    </source>
</evidence>
<dbReference type="InterPro" id="IPR050655">
    <property type="entry name" value="Plant_B3_domain"/>
</dbReference>
<reference evidence="7 8" key="1">
    <citation type="journal article" date="2018" name="Nat. Genet.">
        <title>The Rosa genome provides new insights in the design of modern roses.</title>
        <authorList>
            <person name="Bendahmane M."/>
        </authorList>
    </citation>
    <scope>NUCLEOTIDE SEQUENCE [LARGE SCALE GENOMIC DNA]</scope>
    <source>
        <strain evidence="8">cv. Old Blush</strain>
    </source>
</reference>
<proteinExistence type="predicted"/>
<dbReference type="Proteomes" id="UP000238479">
    <property type="component" value="Chromosome 1"/>
</dbReference>
<dbReference type="CDD" id="cd10017">
    <property type="entry name" value="B3_DNA"/>
    <property type="match status" value="1"/>
</dbReference>
<dbReference type="EMBL" id="PDCK01000039">
    <property type="protein sequence ID" value="PRQ59877.1"/>
    <property type="molecule type" value="Genomic_DNA"/>
</dbReference>
<keyword evidence="4" id="KW-0804">Transcription</keyword>
<sequence length="172" mass="19350">MASSAKRNRKGKRPAVPEDSPFFCLRIVNVDDIKAGKKELRAAAVKKYGDQMGDHIFLKVPNCGEPWKVKLRKSPSGNQMWLEEGWEAFTNFYLLEQGDTMVFNYEGKHSHFQVRIIGWDDMETDYPRHGDEVKAMVISSGSSADGQENEARVIVISSGSSADDHENEARAK</sequence>
<dbReference type="GO" id="GO:0003677">
    <property type="term" value="F:DNA binding"/>
    <property type="evidence" value="ECO:0007669"/>
    <property type="project" value="UniProtKB-KW"/>
</dbReference>
<evidence type="ECO:0000313" key="8">
    <source>
        <dbReference type="Proteomes" id="UP000238479"/>
    </source>
</evidence>
<dbReference type="PANTHER" id="PTHR31920">
    <property type="entry name" value="B3 DOMAIN-CONTAINING"/>
    <property type="match status" value="1"/>
</dbReference>
<dbReference type="PANTHER" id="PTHR31920:SF37">
    <property type="entry name" value="B3 DOMAIN-CONTAINING TRANSCRIPTION FACTOR VRN1"/>
    <property type="match status" value="1"/>
</dbReference>
<evidence type="ECO:0000256" key="2">
    <source>
        <dbReference type="ARBA" id="ARBA00023015"/>
    </source>
</evidence>
<dbReference type="InterPro" id="IPR015300">
    <property type="entry name" value="DNA-bd_pseudobarrel_sf"/>
</dbReference>
<accession>A0A2P6SMG5</accession>
<dbReference type="Gene3D" id="2.40.330.10">
    <property type="entry name" value="DNA-binding pseudobarrel domain"/>
    <property type="match status" value="1"/>
</dbReference>
<organism evidence="7 8">
    <name type="scientific">Rosa chinensis</name>
    <name type="common">China rose</name>
    <dbReference type="NCBI Taxonomy" id="74649"/>
    <lineage>
        <taxon>Eukaryota</taxon>
        <taxon>Viridiplantae</taxon>
        <taxon>Streptophyta</taxon>
        <taxon>Embryophyta</taxon>
        <taxon>Tracheophyta</taxon>
        <taxon>Spermatophyta</taxon>
        <taxon>Magnoliopsida</taxon>
        <taxon>eudicotyledons</taxon>
        <taxon>Gunneridae</taxon>
        <taxon>Pentapetalae</taxon>
        <taxon>rosids</taxon>
        <taxon>fabids</taxon>
        <taxon>Rosales</taxon>
        <taxon>Rosaceae</taxon>
        <taxon>Rosoideae</taxon>
        <taxon>Rosoideae incertae sedis</taxon>
        <taxon>Rosa</taxon>
    </lineage>
</organism>
<evidence type="ECO:0000256" key="3">
    <source>
        <dbReference type="ARBA" id="ARBA00023125"/>
    </source>
</evidence>
<name>A0A2P6SMG5_ROSCH</name>
<dbReference type="AlphaFoldDB" id="A0A2P6SMG5"/>
<keyword evidence="2" id="KW-0805">Transcription regulation</keyword>
<keyword evidence="8" id="KW-1185">Reference proteome</keyword>
<dbReference type="SUPFAM" id="SSF101936">
    <property type="entry name" value="DNA-binding pseudobarrel domain"/>
    <property type="match status" value="1"/>
</dbReference>
<evidence type="ECO:0000313" key="7">
    <source>
        <dbReference type="EMBL" id="PRQ59877.1"/>
    </source>
</evidence>
<dbReference type="Gramene" id="PRQ59877">
    <property type="protein sequence ID" value="PRQ59877"/>
    <property type="gene ID" value="RchiOBHm_Chr1g0375031"/>
</dbReference>
<keyword evidence="5" id="KW-0539">Nucleus</keyword>
<gene>
    <name evidence="7" type="ORF">RchiOBHm_Chr1g0375031</name>
</gene>
<keyword evidence="3" id="KW-0238">DNA-binding</keyword>
<evidence type="ECO:0000256" key="4">
    <source>
        <dbReference type="ARBA" id="ARBA00023163"/>
    </source>
</evidence>
<comment type="caution">
    <text evidence="7">The sequence shown here is derived from an EMBL/GenBank/DDBJ whole genome shotgun (WGS) entry which is preliminary data.</text>
</comment>
<evidence type="ECO:0000259" key="6">
    <source>
        <dbReference type="PROSITE" id="PS50863"/>
    </source>
</evidence>